<dbReference type="PANTHER" id="PTHR10695">
    <property type="entry name" value="DEPHOSPHO-COA KINASE-RELATED"/>
    <property type="match status" value="1"/>
</dbReference>
<dbReference type="EMBL" id="SRXW01000002">
    <property type="protein sequence ID" value="TGY89023.1"/>
    <property type="molecule type" value="Genomic_DNA"/>
</dbReference>
<accession>A0A4S2H0V1</accession>
<keyword evidence="8" id="KW-1185">Reference proteome</keyword>
<keyword evidence="5 7" id="KW-0808">Transferase</keyword>
<comment type="catalytic activity">
    <reaction evidence="5">
        <text>3'-dephospho-CoA + ATP = ADP + CoA + H(+)</text>
        <dbReference type="Rhea" id="RHEA:18245"/>
        <dbReference type="ChEBI" id="CHEBI:15378"/>
        <dbReference type="ChEBI" id="CHEBI:30616"/>
        <dbReference type="ChEBI" id="CHEBI:57287"/>
        <dbReference type="ChEBI" id="CHEBI:57328"/>
        <dbReference type="ChEBI" id="CHEBI:456216"/>
        <dbReference type="EC" id="2.7.1.24"/>
    </reaction>
</comment>
<feature type="binding site" evidence="5">
    <location>
        <begin position="11"/>
        <end position="16"/>
    </location>
    <ligand>
        <name>ATP</name>
        <dbReference type="ChEBI" id="CHEBI:30616"/>
    </ligand>
</feature>
<dbReference type="Pfam" id="PF01121">
    <property type="entry name" value="CoaE"/>
    <property type="match status" value="1"/>
</dbReference>
<dbReference type="InterPro" id="IPR027417">
    <property type="entry name" value="P-loop_NTPase"/>
</dbReference>
<sequence>MIVIGLTGSIGMGKTTTAGLLAEEGAAVFDADAVVADLYASGGAAVDPVGEAFPGVVKDGAIDRQALTQALRNDPEGFERLERIVHPMVAATREKFFADAEAAGTQFAVLDVPLLFEVGLDDQVDVVMVVTAPSDVQRARVLARPGMTADKLDAILARQLPDSEKRARADYVIDTSKGIEEARRQVRAALQDMRSSRS</sequence>
<dbReference type="SUPFAM" id="SSF52540">
    <property type="entry name" value="P-loop containing nucleoside triphosphate hydrolases"/>
    <property type="match status" value="1"/>
</dbReference>
<dbReference type="GO" id="GO:0005737">
    <property type="term" value="C:cytoplasm"/>
    <property type="evidence" value="ECO:0007669"/>
    <property type="project" value="UniProtKB-SubCell"/>
</dbReference>
<evidence type="ECO:0000256" key="6">
    <source>
        <dbReference type="NCBIfam" id="TIGR00152"/>
    </source>
</evidence>
<dbReference type="Gene3D" id="3.40.50.300">
    <property type="entry name" value="P-loop containing nucleotide triphosphate hydrolases"/>
    <property type="match status" value="1"/>
</dbReference>
<dbReference type="RefSeq" id="WP_135995561.1">
    <property type="nucleotide sequence ID" value="NZ_CP071057.1"/>
</dbReference>
<keyword evidence="5 7" id="KW-0418">Kinase</keyword>
<comment type="caution">
    <text evidence="7">The sequence shown here is derived from an EMBL/GenBank/DDBJ whole genome shotgun (WGS) entry which is preliminary data.</text>
</comment>
<evidence type="ECO:0000313" key="7">
    <source>
        <dbReference type="EMBL" id="TGY89023.1"/>
    </source>
</evidence>
<dbReference type="InterPro" id="IPR001977">
    <property type="entry name" value="Depp_CoAkinase"/>
</dbReference>
<protein>
    <recommendedName>
        <fullName evidence="5 6">Dephospho-CoA kinase</fullName>
        <ecNumber evidence="5 6">2.7.1.24</ecNumber>
    </recommendedName>
    <alternativeName>
        <fullName evidence="5">Dephosphocoenzyme A kinase</fullName>
    </alternativeName>
</protein>
<comment type="function">
    <text evidence="5">Catalyzes the phosphorylation of the 3'-hydroxyl group of dephosphocoenzyme A to form coenzyme A.</text>
</comment>
<dbReference type="CDD" id="cd02022">
    <property type="entry name" value="DPCK"/>
    <property type="match status" value="1"/>
</dbReference>
<evidence type="ECO:0000313" key="8">
    <source>
        <dbReference type="Proteomes" id="UP000308054"/>
    </source>
</evidence>
<dbReference type="OrthoDB" id="9812943at2"/>
<reference evidence="7 8" key="1">
    <citation type="journal article" date="2017" name="Int. J. Syst. Evol. Microbiol.">
        <title>Marinicauda algicola sp. nov., isolated from a marine red alga Rhodosorus marinus.</title>
        <authorList>
            <person name="Jeong S.E."/>
            <person name="Jeon S.H."/>
            <person name="Chun B.H."/>
            <person name="Kim D.W."/>
            <person name="Jeon C.O."/>
        </authorList>
    </citation>
    <scope>NUCLEOTIDE SEQUENCE [LARGE SCALE GENOMIC DNA]</scope>
    <source>
        <strain evidence="7 8">JCM 31718</strain>
    </source>
</reference>
<comment type="subcellular location">
    <subcellularLocation>
        <location evidence="5">Cytoplasm</location>
    </subcellularLocation>
</comment>
<keyword evidence="2 5" id="KW-0547">Nucleotide-binding</keyword>
<dbReference type="HAMAP" id="MF_00376">
    <property type="entry name" value="Dephospho_CoA_kinase"/>
    <property type="match status" value="1"/>
</dbReference>
<keyword evidence="3 5" id="KW-0067">ATP-binding</keyword>
<evidence type="ECO:0000256" key="2">
    <source>
        <dbReference type="ARBA" id="ARBA00022741"/>
    </source>
</evidence>
<comment type="similarity">
    <text evidence="1 5">Belongs to the CoaE family.</text>
</comment>
<comment type="pathway">
    <text evidence="5">Cofactor biosynthesis; coenzyme A biosynthesis; CoA from (R)-pantothenate: step 5/5.</text>
</comment>
<dbReference type="UniPathway" id="UPA00241">
    <property type="reaction ID" value="UER00356"/>
</dbReference>
<dbReference type="EC" id="2.7.1.24" evidence="5 6"/>
<dbReference type="GO" id="GO:0005524">
    <property type="term" value="F:ATP binding"/>
    <property type="evidence" value="ECO:0007669"/>
    <property type="project" value="UniProtKB-UniRule"/>
</dbReference>
<gene>
    <name evidence="5" type="primary">coaE</name>
    <name evidence="7" type="ORF">E5163_07790</name>
</gene>
<evidence type="ECO:0000256" key="1">
    <source>
        <dbReference type="ARBA" id="ARBA00009018"/>
    </source>
</evidence>
<organism evidence="7 8">
    <name type="scientific">Marinicauda algicola</name>
    <dbReference type="NCBI Taxonomy" id="2029849"/>
    <lineage>
        <taxon>Bacteria</taxon>
        <taxon>Pseudomonadati</taxon>
        <taxon>Pseudomonadota</taxon>
        <taxon>Alphaproteobacteria</taxon>
        <taxon>Maricaulales</taxon>
        <taxon>Maricaulaceae</taxon>
        <taxon>Marinicauda</taxon>
    </lineage>
</organism>
<name>A0A4S2H0V1_9PROT</name>
<dbReference type="Proteomes" id="UP000308054">
    <property type="component" value="Unassembled WGS sequence"/>
</dbReference>
<dbReference type="PROSITE" id="PS51219">
    <property type="entry name" value="DPCK"/>
    <property type="match status" value="1"/>
</dbReference>
<keyword evidence="4 5" id="KW-0173">Coenzyme A biosynthesis</keyword>
<dbReference type="PANTHER" id="PTHR10695:SF46">
    <property type="entry name" value="BIFUNCTIONAL COENZYME A SYNTHASE-RELATED"/>
    <property type="match status" value="1"/>
</dbReference>
<evidence type="ECO:0000256" key="5">
    <source>
        <dbReference type="HAMAP-Rule" id="MF_00376"/>
    </source>
</evidence>
<keyword evidence="5" id="KW-0963">Cytoplasm</keyword>
<dbReference type="AlphaFoldDB" id="A0A4S2H0V1"/>
<dbReference type="NCBIfam" id="TIGR00152">
    <property type="entry name" value="dephospho-CoA kinase"/>
    <property type="match status" value="1"/>
</dbReference>
<dbReference type="GO" id="GO:0015937">
    <property type="term" value="P:coenzyme A biosynthetic process"/>
    <property type="evidence" value="ECO:0007669"/>
    <property type="project" value="UniProtKB-UniRule"/>
</dbReference>
<proteinExistence type="inferred from homology"/>
<dbReference type="GO" id="GO:0004140">
    <property type="term" value="F:dephospho-CoA kinase activity"/>
    <property type="evidence" value="ECO:0007669"/>
    <property type="project" value="UniProtKB-UniRule"/>
</dbReference>
<evidence type="ECO:0000256" key="4">
    <source>
        <dbReference type="ARBA" id="ARBA00022993"/>
    </source>
</evidence>
<evidence type="ECO:0000256" key="3">
    <source>
        <dbReference type="ARBA" id="ARBA00022840"/>
    </source>
</evidence>